<dbReference type="InterPro" id="IPR000534">
    <property type="entry name" value="Semialdehyde_DH_NAD-bd"/>
</dbReference>
<sequence length="351" mass="37957">MSAGIPVGLVGVTGYTGMELARLLSGHDAMNLVRVTSRAEAGKKLSDIYPFLMGLDLGELAITAPDVDELAKSCELVFLAVPHKTAMDIGGKLYDKGVKVVDLSADFRLRDREIYEEWYKVDHTREDLLPKAVYGLPEFYREQIKDASLVANPGCYPTSAIVGLTPALSEKLIDTTDIVIDSKSGTTGAGRKAAVGSLFCEVSDSFKAYGLGSHRHTPEIEQELSVVADEDITVSFNTHLLPINRGILSTIYTKLRAGVTAQDVRAIYEKAYAAEKWIRVLPEGKLPETRWVRGTMFCDVGLVVDSRTGRLIIVSAIDNVCRGASGQAVANANLMLGLAEGHGLNLAPMMP</sequence>
<dbReference type="PANTHER" id="PTHR32338">
    <property type="entry name" value="N-ACETYL-GAMMA-GLUTAMYL-PHOSPHATE REDUCTASE, CHLOROPLASTIC-RELATED-RELATED"/>
    <property type="match status" value="1"/>
</dbReference>
<dbReference type="EMBL" id="FNGA01000002">
    <property type="protein sequence ID" value="SDK89742.1"/>
    <property type="molecule type" value="Genomic_DNA"/>
</dbReference>
<feature type="domain" description="Semialdehyde dehydrogenase NAD-binding" evidence="9">
    <location>
        <begin position="6"/>
        <end position="147"/>
    </location>
</feature>
<dbReference type="InterPro" id="IPR023013">
    <property type="entry name" value="AGPR_AS"/>
</dbReference>
<dbReference type="GO" id="GO:0006526">
    <property type="term" value="P:L-arginine biosynthetic process"/>
    <property type="evidence" value="ECO:0007669"/>
    <property type="project" value="UniProtKB-UniRule"/>
</dbReference>
<comment type="pathway">
    <text evidence="1 7">Amino-acid biosynthesis; L-arginine biosynthesis; N(2)-acetyl-L-ornithine from L-glutamate: step 3/4.</text>
</comment>
<evidence type="ECO:0000256" key="2">
    <source>
        <dbReference type="ARBA" id="ARBA00022571"/>
    </source>
</evidence>
<dbReference type="InterPro" id="IPR050085">
    <property type="entry name" value="AGPR"/>
</dbReference>
<dbReference type="InterPro" id="IPR000706">
    <property type="entry name" value="AGPR_type-1"/>
</dbReference>
<dbReference type="SUPFAM" id="SSF55347">
    <property type="entry name" value="Glyceraldehyde-3-phosphate dehydrogenase-like, C-terminal domain"/>
    <property type="match status" value="1"/>
</dbReference>
<dbReference type="Proteomes" id="UP000199053">
    <property type="component" value="Unassembled WGS sequence"/>
</dbReference>
<dbReference type="UniPathway" id="UPA00068">
    <property type="reaction ID" value="UER00108"/>
</dbReference>
<comment type="similarity">
    <text evidence="7">Belongs to the NAGSA dehydrogenase family. Type 1 subfamily.</text>
</comment>
<evidence type="ECO:0000256" key="5">
    <source>
        <dbReference type="ARBA" id="ARBA00023002"/>
    </source>
</evidence>
<dbReference type="FunFam" id="3.30.360.10:FF:000014">
    <property type="entry name" value="N-acetyl-gamma-glutamyl-phosphate reductase"/>
    <property type="match status" value="1"/>
</dbReference>
<evidence type="ECO:0000313" key="11">
    <source>
        <dbReference type="Proteomes" id="UP000199053"/>
    </source>
</evidence>
<keyword evidence="5 7" id="KW-0560">Oxidoreductase</keyword>
<dbReference type="SUPFAM" id="SSF51735">
    <property type="entry name" value="NAD(P)-binding Rossmann-fold domains"/>
    <property type="match status" value="1"/>
</dbReference>
<reference evidence="11" key="1">
    <citation type="submission" date="2016-10" db="EMBL/GenBank/DDBJ databases">
        <authorList>
            <person name="Varghese N."/>
            <person name="Submissions S."/>
        </authorList>
    </citation>
    <scope>NUCLEOTIDE SEQUENCE [LARGE SCALE GENOMIC DNA]</scope>
    <source>
        <strain evidence="11">DSM 16995</strain>
    </source>
</reference>
<dbReference type="GO" id="GO:0051287">
    <property type="term" value="F:NAD binding"/>
    <property type="evidence" value="ECO:0007669"/>
    <property type="project" value="InterPro"/>
</dbReference>
<dbReference type="OrthoDB" id="9801289at2"/>
<accession>A0A1G9FN16</accession>
<dbReference type="STRING" id="246191.SAMN05660337_1624"/>
<dbReference type="AlphaFoldDB" id="A0A1G9FN16"/>
<dbReference type="Gene3D" id="3.40.50.720">
    <property type="entry name" value="NAD(P)-binding Rossmann-like Domain"/>
    <property type="match status" value="1"/>
</dbReference>
<dbReference type="GO" id="GO:0070401">
    <property type="term" value="F:NADP+ binding"/>
    <property type="evidence" value="ECO:0007669"/>
    <property type="project" value="InterPro"/>
</dbReference>
<gene>
    <name evidence="7" type="primary">argC</name>
    <name evidence="10" type="ORF">SAMN05660337_1624</name>
</gene>
<keyword evidence="3 7" id="KW-0028">Amino-acid biosynthesis</keyword>
<evidence type="ECO:0000256" key="8">
    <source>
        <dbReference type="PROSITE-ProRule" id="PRU10010"/>
    </source>
</evidence>
<keyword evidence="2 7" id="KW-0055">Arginine biosynthesis</keyword>
<dbReference type="GO" id="GO:0003942">
    <property type="term" value="F:N-acetyl-gamma-glutamyl-phosphate reductase activity"/>
    <property type="evidence" value="ECO:0007669"/>
    <property type="project" value="UniProtKB-UniRule"/>
</dbReference>
<dbReference type="Pfam" id="PF01118">
    <property type="entry name" value="Semialdhyde_dh"/>
    <property type="match status" value="1"/>
</dbReference>
<keyword evidence="7" id="KW-0963">Cytoplasm</keyword>
<dbReference type="Pfam" id="PF22698">
    <property type="entry name" value="Semialdhyde_dhC_1"/>
    <property type="match status" value="1"/>
</dbReference>
<evidence type="ECO:0000256" key="3">
    <source>
        <dbReference type="ARBA" id="ARBA00022605"/>
    </source>
</evidence>
<feature type="active site" evidence="7 8">
    <location>
        <position position="155"/>
    </location>
</feature>
<comment type="function">
    <text evidence="7">Catalyzes the NADPH-dependent reduction of N-acetyl-5-glutamyl phosphate to yield N-acetyl-L-glutamate 5-semialdehyde.</text>
</comment>
<dbReference type="EC" id="1.2.1.38" evidence="7"/>
<evidence type="ECO:0000256" key="1">
    <source>
        <dbReference type="ARBA" id="ARBA00004862"/>
    </source>
</evidence>
<dbReference type="HAMAP" id="MF_00150">
    <property type="entry name" value="ArgC_type1"/>
    <property type="match status" value="1"/>
</dbReference>
<evidence type="ECO:0000313" key="10">
    <source>
        <dbReference type="EMBL" id="SDK89742.1"/>
    </source>
</evidence>
<dbReference type="PROSITE" id="PS01224">
    <property type="entry name" value="ARGC"/>
    <property type="match status" value="1"/>
</dbReference>
<evidence type="ECO:0000256" key="4">
    <source>
        <dbReference type="ARBA" id="ARBA00022857"/>
    </source>
</evidence>
<evidence type="ECO:0000256" key="6">
    <source>
        <dbReference type="ARBA" id="ARBA00050557"/>
    </source>
</evidence>
<dbReference type="Gene3D" id="3.30.360.10">
    <property type="entry name" value="Dihydrodipicolinate Reductase, domain 2"/>
    <property type="match status" value="1"/>
</dbReference>
<dbReference type="SMART" id="SM00859">
    <property type="entry name" value="Semialdhyde_dh"/>
    <property type="match status" value="1"/>
</dbReference>
<dbReference type="NCBIfam" id="TIGR01850">
    <property type="entry name" value="argC"/>
    <property type="match status" value="1"/>
</dbReference>
<proteinExistence type="inferred from homology"/>
<comment type="subcellular location">
    <subcellularLocation>
        <location evidence="7">Cytoplasm</location>
    </subcellularLocation>
</comment>
<evidence type="ECO:0000256" key="7">
    <source>
        <dbReference type="HAMAP-Rule" id="MF_00150"/>
    </source>
</evidence>
<name>A0A1G9FN16_9BACT</name>
<dbReference type="CDD" id="cd17895">
    <property type="entry name" value="AGPR_1_N"/>
    <property type="match status" value="1"/>
</dbReference>
<protein>
    <recommendedName>
        <fullName evidence="7">N-acetyl-gamma-glutamyl-phosphate reductase</fullName>
        <shortName evidence="7">AGPR</shortName>
        <ecNumber evidence="7">1.2.1.38</ecNumber>
    </recommendedName>
    <alternativeName>
        <fullName evidence="7">N-acetyl-glutamate semialdehyde dehydrogenase</fullName>
        <shortName evidence="7">NAGSA dehydrogenase</shortName>
    </alternativeName>
</protein>
<dbReference type="InterPro" id="IPR058924">
    <property type="entry name" value="AGPR_dimerisation_dom"/>
</dbReference>
<dbReference type="RefSeq" id="WP_092159932.1">
    <property type="nucleotide sequence ID" value="NZ_FNGA01000002.1"/>
</dbReference>
<keyword evidence="4 7" id="KW-0521">NADP</keyword>
<organism evidence="10 11">
    <name type="scientific">Maridesulfovibrio ferrireducens</name>
    <dbReference type="NCBI Taxonomy" id="246191"/>
    <lineage>
        <taxon>Bacteria</taxon>
        <taxon>Pseudomonadati</taxon>
        <taxon>Thermodesulfobacteriota</taxon>
        <taxon>Desulfovibrionia</taxon>
        <taxon>Desulfovibrionales</taxon>
        <taxon>Desulfovibrionaceae</taxon>
        <taxon>Maridesulfovibrio</taxon>
    </lineage>
</organism>
<dbReference type="CDD" id="cd23934">
    <property type="entry name" value="AGPR_1_C"/>
    <property type="match status" value="1"/>
</dbReference>
<keyword evidence="11" id="KW-1185">Reference proteome</keyword>
<comment type="catalytic activity">
    <reaction evidence="6 7">
        <text>N-acetyl-L-glutamate 5-semialdehyde + phosphate + NADP(+) = N-acetyl-L-glutamyl 5-phosphate + NADPH + H(+)</text>
        <dbReference type="Rhea" id="RHEA:21588"/>
        <dbReference type="ChEBI" id="CHEBI:15378"/>
        <dbReference type="ChEBI" id="CHEBI:29123"/>
        <dbReference type="ChEBI" id="CHEBI:43474"/>
        <dbReference type="ChEBI" id="CHEBI:57783"/>
        <dbReference type="ChEBI" id="CHEBI:57936"/>
        <dbReference type="ChEBI" id="CHEBI:58349"/>
        <dbReference type="EC" id="1.2.1.38"/>
    </reaction>
</comment>
<dbReference type="GO" id="GO:0005737">
    <property type="term" value="C:cytoplasm"/>
    <property type="evidence" value="ECO:0007669"/>
    <property type="project" value="UniProtKB-SubCell"/>
</dbReference>
<dbReference type="PANTHER" id="PTHR32338:SF10">
    <property type="entry name" value="N-ACETYL-GAMMA-GLUTAMYL-PHOSPHATE REDUCTASE, CHLOROPLASTIC-RELATED"/>
    <property type="match status" value="1"/>
</dbReference>
<evidence type="ECO:0000259" key="9">
    <source>
        <dbReference type="SMART" id="SM00859"/>
    </source>
</evidence>
<dbReference type="InterPro" id="IPR036291">
    <property type="entry name" value="NAD(P)-bd_dom_sf"/>
</dbReference>